<comment type="similarity">
    <text evidence="8">Belongs to the exbB/tolQ family.</text>
</comment>
<evidence type="ECO:0000256" key="10">
    <source>
        <dbReference type="SAM" id="Phobius"/>
    </source>
</evidence>
<name>A0A1M2UT54_MARNT</name>
<evidence type="ECO:0000256" key="1">
    <source>
        <dbReference type="ARBA" id="ARBA00004651"/>
    </source>
</evidence>
<evidence type="ECO:0000256" key="3">
    <source>
        <dbReference type="ARBA" id="ARBA00022475"/>
    </source>
</evidence>
<evidence type="ECO:0000256" key="9">
    <source>
        <dbReference type="SAM" id="MobiDB-lite"/>
    </source>
</evidence>
<dbReference type="Pfam" id="PF01618">
    <property type="entry name" value="MotA_ExbB"/>
    <property type="match status" value="1"/>
</dbReference>
<keyword evidence="13" id="KW-1185">Reference proteome</keyword>
<dbReference type="InterPro" id="IPR050790">
    <property type="entry name" value="ExbB/TolQ_transport"/>
</dbReference>
<dbReference type="EMBL" id="MPKY01000003">
    <property type="protein sequence ID" value="OJS98541.1"/>
    <property type="molecule type" value="Genomic_DNA"/>
</dbReference>
<accession>A0A1M2UT54</accession>
<gene>
    <name evidence="12" type="ORF">BEE62_16065</name>
</gene>
<feature type="transmembrane region" description="Helical" evidence="10">
    <location>
        <begin position="20"/>
        <end position="44"/>
    </location>
</feature>
<dbReference type="GO" id="GO:0017038">
    <property type="term" value="P:protein import"/>
    <property type="evidence" value="ECO:0007669"/>
    <property type="project" value="TreeGrafter"/>
</dbReference>
<keyword evidence="6 10" id="KW-1133">Transmembrane helix</keyword>
<dbReference type="GO" id="GO:0005886">
    <property type="term" value="C:plasma membrane"/>
    <property type="evidence" value="ECO:0007669"/>
    <property type="project" value="UniProtKB-SubCell"/>
</dbReference>
<evidence type="ECO:0000313" key="13">
    <source>
        <dbReference type="Proteomes" id="UP000183986"/>
    </source>
</evidence>
<proteinExistence type="inferred from homology"/>
<feature type="transmembrane region" description="Helical" evidence="10">
    <location>
        <begin position="131"/>
        <end position="151"/>
    </location>
</feature>
<keyword evidence="4 10" id="KW-0812">Transmembrane</keyword>
<evidence type="ECO:0000256" key="2">
    <source>
        <dbReference type="ARBA" id="ARBA00022448"/>
    </source>
</evidence>
<organism evidence="12 13">
    <name type="scientific">Marinobacter nauticus</name>
    <name type="common">Marinobacter hydrocarbonoclasticus</name>
    <name type="synonym">Marinobacter aquaeolei</name>
    <dbReference type="NCBI Taxonomy" id="2743"/>
    <lineage>
        <taxon>Bacteria</taxon>
        <taxon>Pseudomonadati</taxon>
        <taxon>Pseudomonadota</taxon>
        <taxon>Gammaproteobacteria</taxon>
        <taxon>Pseudomonadales</taxon>
        <taxon>Marinobacteraceae</taxon>
        <taxon>Marinobacter</taxon>
    </lineage>
</organism>
<evidence type="ECO:0000313" key="12">
    <source>
        <dbReference type="EMBL" id="OJS98541.1"/>
    </source>
</evidence>
<comment type="caution">
    <text evidence="12">The sequence shown here is derived from an EMBL/GenBank/DDBJ whole genome shotgun (WGS) entry which is preliminary data.</text>
</comment>
<keyword evidence="7 10" id="KW-0472">Membrane</keyword>
<comment type="subcellular location">
    <subcellularLocation>
        <location evidence="1">Cell membrane</location>
        <topology evidence="1">Multi-pass membrane protein</topology>
    </subcellularLocation>
    <subcellularLocation>
        <location evidence="8">Membrane</location>
        <topology evidence="8">Multi-pass membrane protein</topology>
    </subcellularLocation>
</comment>
<dbReference type="InterPro" id="IPR002898">
    <property type="entry name" value="MotA_ExbB_proton_chnl"/>
</dbReference>
<feature type="region of interest" description="Disordered" evidence="9">
    <location>
        <begin position="225"/>
        <end position="247"/>
    </location>
</feature>
<dbReference type="PANTHER" id="PTHR30625:SF15">
    <property type="entry name" value="BIOPOLYMER TRANSPORT PROTEIN EXBB"/>
    <property type="match status" value="1"/>
</dbReference>
<evidence type="ECO:0000256" key="7">
    <source>
        <dbReference type="ARBA" id="ARBA00023136"/>
    </source>
</evidence>
<evidence type="ECO:0000256" key="8">
    <source>
        <dbReference type="RuleBase" id="RU004057"/>
    </source>
</evidence>
<feature type="transmembrane region" description="Helical" evidence="10">
    <location>
        <begin position="171"/>
        <end position="191"/>
    </location>
</feature>
<keyword evidence="3" id="KW-1003">Cell membrane</keyword>
<keyword evidence="5 8" id="KW-0653">Protein transport</keyword>
<evidence type="ECO:0000256" key="5">
    <source>
        <dbReference type="ARBA" id="ARBA00022927"/>
    </source>
</evidence>
<dbReference type="Proteomes" id="UP000183986">
    <property type="component" value="Unassembled WGS sequence"/>
</dbReference>
<keyword evidence="2 8" id="KW-0813">Transport</keyword>
<dbReference type="AlphaFoldDB" id="A0A1M2UT54"/>
<evidence type="ECO:0000256" key="4">
    <source>
        <dbReference type="ARBA" id="ARBA00022692"/>
    </source>
</evidence>
<evidence type="ECO:0000259" key="11">
    <source>
        <dbReference type="Pfam" id="PF01618"/>
    </source>
</evidence>
<evidence type="ECO:0000256" key="6">
    <source>
        <dbReference type="ARBA" id="ARBA00022989"/>
    </source>
</evidence>
<reference evidence="12" key="1">
    <citation type="submission" date="2016-11" db="EMBL/GenBank/DDBJ databases">
        <title>Draft Genome Sequence of Marinobacter hydrocarbonoclasticus strain STW2, a polyaromatic aromatic hydrocarbon degrading and denitrifying bacterium from rhizosphere of Seagrass Enhalus acodoides.</title>
        <authorList>
            <person name="Ling J."/>
            <person name="Dong J."/>
        </authorList>
    </citation>
    <scope>NUCLEOTIDE SEQUENCE [LARGE SCALE GENOMIC DNA]</scope>
    <source>
        <strain evidence="12">STW2</strain>
    </source>
</reference>
<dbReference type="RefSeq" id="WP_072678379.1">
    <property type="nucleotide sequence ID" value="NZ_MPKY01000003.1"/>
</dbReference>
<sequence>MSEWLSPLVEMGVLTPGLVELLGIGGPVVAILLVFSMVSVTLIVGKSLQLFLATWQSKTKVSDSLSLWRDGQVRDAHSLLMASQQPVPALVASAMASVMRHGDAPLVREELARQASRHLASLKSYLKPLEVIATLSPLLGLLGTVMGMILAFQQMEAAGNQVDPSVLSGGIWQALLTTAAGLIVAIPVVMLHSYLERKTDRLVDEMEDALTAVFTGPLVGNTSGAVNVSEPAANPLNASDERRGHAA</sequence>
<feature type="domain" description="MotA/TolQ/ExbB proton channel" evidence="11">
    <location>
        <begin position="85"/>
        <end position="207"/>
    </location>
</feature>
<dbReference type="PANTHER" id="PTHR30625">
    <property type="entry name" value="PROTEIN TOLQ"/>
    <property type="match status" value="1"/>
</dbReference>
<protein>
    <recommendedName>
        <fullName evidence="11">MotA/TolQ/ExbB proton channel domain-containing protein</fullName>
    </recommendedName>
</protein>